<keyword evidence="8" id="KW-1185">Reference proteome</keyword>
<protein>
    <submittedName>
        <fullName evidence="7">Glycosyltransferase</fullName>
        <ecNumber evidence="7">2.4.-.-</ecNumber>
    </submittedName>
</protein>
<dbReference type="PANTHER" id="PTHR43179">
    <property type="entry name" value="RHAMNOSYLTRANSFERASE WBBL"/>
    <property type="match status" value="1"/>
</dbReference>
<comment type="caution">
    <text evidence="7">The sequence shown here is derived from an EMBL/GenBank/DDBJ whole genome shotgun (WGS) entry which is preliminary data.</text>
</comment>
<sequence length="625" mass="68846">MTDVQAVRTTAPTTGAGRMVVARGLYSGPTSDTPDDLYAEVVRGQAERRRHHIRVGEFSHVSTNTYFGRFPASYWQRWATATAVRFEGRIRGHGRILLRASDTNGVPRTLAVHDVESEDVSLEAPLDRFLDGGGLWVEVLTDEDELVLSASRWTISAPVSDRQTSMVVCTHNRPVDCLTTLKVIVDDGEALDFLDRIVVVDQGSDRVEEQPGYADLVAELGDRLTYLTQSNLGGAGGFTRGLYEVVENGTVPETDVLLMDDDVRCEPEVVVRLSAFARHTAVPTLVGGQMLNLLHPTQVIAGAEYADFHNLAAGRIPEGAVGESDVTGYFPDGTKNVQDRRVDAGYTGWWSCIIPAEVVRGAGYPLPLFFQWDDVEYSYRARAHGFPSVTLPGAGLWHADFMWKDWDDWRRYFSHRNSLIVAALHSDFPVRKVVSTLTENMVGYLVGMNYGLAATLIKAVDDFLDGPGVLADGGVSATFAVQEARRAYTETPLRSVHDVPGMDSVEMPIVRAGHEPSRPGLVRAKRLVQQVTGRVPHHGGLVGAGEAHWWHTSLFDRVAVVDAGENGVRLRRRDPDHFRALSREGARTLWRLAREGGDAAERWRAARPALTTADSWKRLFGLDGA</sequence>
<evidence type="ECO:0000313" key="8">
    <source>
        <dbReference type="Proteomes" id="UP001370100"/>
    </source>
</evidence>
<dbReference type="Gene3D" id="3.90.550.60">
    <property type="match status" value="1"/>
</dbReference>
<organism evidence="7 8">
    <name type="scientific">Actinomycetospora aeridis</name>
    <dbReference type="NCBI Taxonomy" id="3129231"/>
    <lineage>
        <taxon>Bacteria</taxon>
        <taxon>Bacillati</taxon>
        <taxon>Actinomycetota</taxon>
        <taxon>Actinomycetes</taxon>
        <taxon>Pseudonocardiales</taxon>
        <taxon>Pseudonocardiaceae</taxon>
        <taxon>Actinomycetospora</taxon>
    </lineage>
</organism>
<dbReference type="GO" id="GO:0016757">
    <property type="term" value="F:glycosyltransferase activity"/>
    <property type="evidence" value="ECO:0007669"/>
    <property type="project" value="UniProtKB-KW"/>
</dbReference>
<evidence type="ECO:0000259" key="6">
    <source>
        <dbReference type="Pfam" id="PF19320"/>
    </source>
</evidence>
<evidence type="ECO:0000313" key="7">
    <source>
        <dbReference type="EMBL" id="MEJ2886615.1"/>
    </source>
</evidence>
<dbReference type="EMBL" id="JBBEGL010000002">
    <property type="protein sequence ID" value="MEJ2886615.1"/>
    <property type="molecule type" value="Genomic_DNA"/>
</dbReference>
<evidence type="ECO:0000256" key="1">
    <source>
        <dbReference type="ARBA" id="ARBA00004776"/>
    </source>
</evidence>
<dbReference type="Proteomes" id="UP001370100">
    <property type="component" value="Unassembled WGS sequence"/>
</dbReference>
<proteinExistence type="inferred from homology"/>
<comment type="similarity">
    <text evidence="2">Belongs to the glycosyltransferase 2 family.</text>
</comment>
<evidence type="ECO:0000256" key="4">
    <source>
        <dbReference type="ARBA" id="ARBA00022679"/>
    </source>
</evidence>
<accession>A0ABU8N2L4</accession>
<gene>
    <name evidence="7" type="ORF">WCD41_09160</name>
</gene>
<name>A0ABU8N2L4_9PSEU</name>
<dbReference type="SUPFAM" id="SSF53448">
    <property type="entry name" value="Nucleotide-diphospho-sugar transferases"/>
    <property type="match status" value="1"/>
</dbReference>
<dbReference type="InterPro" id="IPR040492">
    <property type="entry name" value="GlfT2_N"/>
</dbReference>
<dbReference type="Pfam" id="PF17994">
    <property type="entry name" value="Glft2_N"/>
    <property type="match status" value="1"/>
</dbReference>
<reference evidence="7 8" key="1">
    <citation type="submission" date="2024-03" db="EMBL/GenBank/DDBJ databases">
        <title>Actinomycetospora sp. OC33-EN06, a novel actinomycete isolated from wild orchid (Aerides multiflora).</title>
        <authorList>
            <person name="Suriyachadkun C."/>
        </authorList>
    </citation>
    <scope>NUCLEOTIDE SEQUENCE [LARGE SCALE GENOMIC DNA]</scope>
    <source>
        <strain evidence="7 8">OC33-EN06</strain>
    </source>
</reference>
<dbReference type="InterPro" id="IPR045699">
    <property type="entry name" value="GlfT2_C"/>
</dbReference>
<comment type="pathway">
    <text evidence="1">Cell wall biogenesis; cell wall polysaccharide biosynthesis.</text>
</comment>
<keyword evidence="3 7" id="KW-0328">Glycosyltransferase</keyword>
<dbReference type="PANTHER" id="PTHR43179:SF12">
    <property type="entry name" value="GALACTOFURANOSYLTRANSFERASE GLFT2"/>
    <property type="match status" value="1"/>
</dbReference>
<feature type="domain" description="Galactofuranosyltransferase-2 C-terminal" evidence="6">
    <location>
        <begin position="439"/>
        <end position="620"/>
    </location>
</feature>
<evidence type="ECO:0000256" key="2">
    <source>
        <dbReference type="ARBA" id="ARBA00006739"/>
    </source>
</evidence>
<dbReference type="Pfam" id="PF13641">
    <property type="entry name" value="Glyco_tranf_2_3"/>
    <property type="match status" value="1"/>
</dbReference>
<feature type="domain" description="Galactofuranosyltransferase GlfT2 N-terminal" evidence="5">
    <location>
        <begin position="47"/>
        <end position="154"/>
    </location>
</feature>
<evidence type="ECO:0000256" key="3">
    <source>
        <dbReference type="ARBA" id="ARBA00022676"/>
    </source>
</evidence>
<dbReference type="EC" id="2.4.-.-" evidence="7"/>
<dbReference type="RefSeq" id="WP_337713090.1">
    <property type="nucleotide sequence ID" value="NZ_JBBEGL010000002.1"/>
</dbReference>
<dbReference type="Pfam" id="PF19320">
    <property type="entry name" value="GlfT2_domain3"/>
    <property type="match status" value="1"/>
</dbReference>
<evidence type="ECO:0000259" key="5">
    <source>
        <dbReference type="Pfam" id="PF17994"/>
    </source>
</evidence>
<keyword evidence="4 7" id="KW-0808">Transferase</keyword>
<dbReference type="InterPro" id="IPR029044">
    <property type="entry name" value="Nucleotide-diphossugar_trans"/>
</dbReference>